<dbReference type="AlphaFoldDB" id="A0A1I6KII4"/>
<protein>
    <submittedName>
        <fullName evidence="1">Uncharacterized protein</fullName>
    </submittedName>
</protein>
<accession>A0A1I6KII4</accession>
<organism evidence="1 2">
    <name type="scientific">Halomicrobium zhouii</name>
    <dbReference type="NCBI Taxonomy" id="767519"/>
    <lineage>
        <taxon>Archaea</taxon>
        <taxon>Methanobacteriati</taxon>
        <taxon>Methanobacteriota</taxon>
        <taxon>Stenosarchaea group</taxon>
        <taxon>Halobacteria</taxon>
        <taxon>Halobacteriales</taxon>
        <taxon>Haloarculaceae</taxon>
        <taxon>Halomicrobium</taxon>
    </lineage>
</organism>
<dbReference type="Proteomes" id="UP000199062">
    <property type="component" value="Unassembled WGS sequence"/>
</dbReference>
<dbReference type="EMBL" id="FOZK01000001">
    <property type="protein sequence ID" value="SFR90858.1"/>
    <property type="molecule type" value="Genomic_DNA"/>
</dbReference>
<reference evidence="1 2" key="1">
    <citation type="submission" date="2016-10" db="EMBL/GenBank/DDBJ databases">
        <authorList>
            <person name="de Groot N.N."/>
        </authorList>
    </citation>
    <scope>NUCLEOTIDE SEQUENCE [LARGE SCALE GENOMIC DNA]</scope>
    <source>
        <strain evidence="1 2">CGMCC 1.10457</strain>
    </source>
</reference>
<evidence type="ECO:0000313" key="2">
    <source>
        <dbReference type="Proteomes" id="UP000199062"/>
    </source>
</evidence>
<sequence length="236" mass="26536">MSSTTLFFQGSQIGQSVAWVLEALRVVGSLGLSGLLALLYWRMYREQQSQNEVQRTQSDIMDRQTKLMAASFKPDITVESVSAAGDTIEIVVKNAGRGRAKNFRVCCQPYLAAVEEGYQPAWEFIDPELRPVVVPLSRTDESGSDEREPYRGTIEIEQSAGGQSRRPFRDCVREVSARNWNGRIAVELYLVYDSELGDRFVKRFACLNDFEIESACTIERAMETSATDDPILDTLN</sequence>
<gene>
    <name evidence="1" type="ORF">SAMN05216559_0845</name>
</gene>
<proteinExistence type="predicted"/>
<keyword evidence="2" id="KW-1185">Reference proteome</keyword>
<name>A0A1I6KII4_9EURY</name>
<evidence type="ECO:0000313" key="1">
    <source>
        <dbReference type="EMBL" id="SFR90858.1"/>
    </source>
</evidence>